<evidence type="ECO:0000256" key="7">
    <source>
        <dbReference type="ARBA" id="ARBA00049158"/>
    </source>
</evidence>
<dbReference type="PANTHER" id="PTHR21039">
    <property type="entry name" value="HISTIDINOL PHOSPHATASE-RELATED"/>
    <property type="match status" value="1"/>
</dbReference>
<comment type="caution">
    <text evidence="10">The sequence shown here is derived from an EMBL/GenBank/DDBJ whole genome shotgun (WGS) entry which is preliminary data.</text>
</comment>
<keyword evidence="5 8" id="KW-0378">Hydrolase</keyword>
<keyword evidence="4 8" id="KW-0028">Amino-acid biosynthesis</keyword>
<evidence type="ECO:0000256" key="2">
    <source>
        <dbReference type="ARBA" id="ARBA00009152"/>
    </source>
</evidence>
<evidence type="ECO:0000256" key="8">
    <source>
        <dbReference type="RuleBase" id="RU366003"/>
    </source>
</evidence>
<evidence type="ECO:0000256" key="6">
    <source>
        <dbReference type="ARBA" id="ARBA00023102"/>
    </source>
</evidence>
<reference evidence="10" key="1">
    <citation type="submission" date="2021-01" db="EMBL/GenBank/DDBJ databases">
        <title>Whole genome shotgun sequence of Actinoplanes cyaneus NBRC 14990.</title>
        <authorList>
            <person name="Komaki H."/>
            <person name="Tamura T."/>
        </authorList>
    </citation>
    <scope>NUCLEOTIDE SEQUENCE</scope>
    <source>
        <strain evidence="10">NBRC 14990</strain>
    </source>
</reference>
<dbReference type="GO" id="GO:0000105">
    <property type="term" value="P:L-histidine biosynthetic process"/>
    <property type="evidence" value="ECO:0007669"/>
    <property type="project" value="UniProtKB-UniRule"/>
</dbReference>
<keyword evidence="11" id="KW-1185">Reference proteome</keyword>
<evidence type="ECO:0000256" key="1">
    <source>
        <dbReference type="ARBA" id="ARBA00004970"/>
    </source>
</evidence>
<comment type="catalytic activity">
    <reaction evidence="7 8">
        <text>L-histidinol phosphate + H2O = L-histidinol + phosphate</text>
        <dbReference type="Rhea" id="RHEA:14465"/>
        <dbReference type="ChEBI" id="CHEBI:15377"/>
        <dbReference type="ChEBI" id="CHEBI:43474"/>
        <dbReference type="ChEBI" id="CHEBI:57699"/>
        <dbReference type="ChEBI" id="CHEBI:57980"/>
        <dbReference type="EC" id="3.1.3.15"/>
    </reaction>
</comment>
<dbReference type="Gene3D" id="3.20.20.140">
    <property type="entry name" value="Metal-dependent hydrolases"/>
    <property type="match status" value="1"/>
</dbReference>
<evidence type="ECO:0000256" key="3">
    <source>
        <dbReference type="ARBA" id="ARBA00013085"/>
    </source>
</evidence>
<organism evidence="10 11">
    <name type="scientific">Actinoplanes cyaneus</name>
    <dbReference type="NCBI Taxonomy" id="52696"/>
    <lineage>
        <taxon>Bacteria</taxon>
        <taxon>Bacillati</taxon>
        <taxon>Actinomycetota</taxon>
        <taxon>Actinomycetes</taxon>
        <taxon>Micromonosporales</taxon>
        <taxon>Micromonosporaceae</taxon>
        <taxon>Actinoplanes</taxon>
    </lineage>
</organism>
<protein>
    <recommendedName>
        <fullName evidence="3 8">Histidinol-phosphatase</fullName>
        <shortName evidence="8">HolPase</shortName>
        <ecNumber evidence="3 8">3.1.3.15</ecNumber>
    </recommendedName>
</protein>
<dbReference type="PANTHER" id="PTHR21039:SF0">
    <property type="entry name" value="HISTIDINOL-PHOSPHATASE"/>
    <property type="match status" value="1"/>
</dbReference>
<gene>
    <name evidence="10" type="ORF">Acy02nite_56390</name>
</gene>
<evidence type="ECO:0000259" key="9">
    <source>
        <dbReference type="Pfam" id="PF02811"/>
    </source>
</evidence>
<dbReference type="EMBL" id="BOMH01000041">
    <property type="protein sequence ID" value="GID67758.1"/>
    <property type="molecule type" value="Genomic_DNA"/>
</dbReference>
<dbReference type="EC" id="3.1.3.15" evidence="3 8"/>
<dbReference type="Pfam" id="PF02811">
    <property type="entry name" value="PHP"/>
    <property type="match status" value="1"/>
</dbReference>
<dbReference type="InterPro" id="IPR010140">
    <property type="entry name" value="Histidinol_P_phosphatase_HisJ"/>
</dbReference>
<comment type="similarity">
    <text evidence="2 8">Belongs to the PHP hydrolase family. HisK subfamily.</text>
</comment>
<evidence type="ECO:0000256" key="5">
    <source>
        <dbReference type="ARBA" id="ARBA00022801"/>
    </source>
</evidence>
<accession>A0A919ILU1</accession>
<sequence length="296" mass="32531">MGAACGASTKIATVGHVIQPADGHVHTEFSWDAPDGSMERTCARAVQLGLPAVAFTEHVDYSRWTVDDVVLERSPLRRELTGPDGVLVPPELDQERYLASIQRCRELFPSLRVISGVELGEPHWNAVPVAKLLGTGHYERVLGSLHALPVDGRLVEANALYRQRPAVEVLRLYLAEIADLIARTDAFAVLAHLDYAVRGWPAEAGPFDLHAFEDEFRHALRALAATDRTLEVNTRIPLASEIVRWWRDEGGKVVTFGSDAHVPDAVGTGLSAAVHMVEAHGFRPGRHPYDRWTLPG</sequence>
<feature type="domain" description="PHP" evidence="9">
    <location>
        <begin position="22"/>
        <end position="234"/>
    </location>
</feature>
<evidence type="ECO:0000313" key="10">
    <source>
        <dbReference type="EMBL" id="GID67758.1"/>
    </source>
</evidence>
<dbReference type="GO" id="GO:0004401">
    <property type="term" value="F:histidinol-phosphatase activity"/>
    <property type="evidence" value="ECO:0007669"/>
    <property type="project" value="UniProtKB-UniRule"/>
</dbReference>
<evidence type="ECO:0000313" key="11">
    <source>
        <dbReference type="Proteomes" id="UP000619479"/>
    </source>
</evidence>
<dbReference type="GO" id="GO:0005737">
    <property type="term" value="C:cytoplasm"/>
    <property type="evidence" value="ECO:0007669"/>
    <property type="project" value="TreeGrafter"/>
</dbReference>
<dbReference type="InterPro" id="IPR016195">
    <property type="entry name" value="Pol/histidinol_Pase-like"/>
</dbReference>
<dbReference type="InterPro" id="IPR004013">
    <property type="entry name" value="PHP_dom"/>
</dbReference>
<proteinExistence type="inferred from homology"/>
<name>A0A919ILU1_9ACTN</name>
<dbReference type="SUPFAM" id="SSF89550">
    <property type="entry name" value="PHP domain-like"/>
    <property type="match status" value="1"/>
</dbReference>
<keyword evidence="6 8" id="KW-0368">Histidine biosynthesis</keyword>
<dbReference type="AlphaFoldDB" id="A0A919ILU1"/>
<evidence type="ECO:0000256" key="4">
    <source>
        <dbReference type="ARBA" id="ARBA00022605"/>
    </source>
</evidence>
<dbReference type="Proteomes" id="UP000619479">
    <property type="component" value="Unassembled WGS sequence"/>
</dbReference>
<comment type="pathway">
    <text evidence="1 8">Amino-acid biosynthesis; L-histidine biosynthesis; L-histidine from 5-phospho-alpha-D-ribose 1-diphosphate: step 8/9.</text>
</comment>